<dbReference type="EMBL" id="OU892282">
    <property type="protein sequence ID" value="CAG9770906.1"/>
    <property type="molecule type" value="Genomic_DNA"/>
</dbReference>
<keyword evidence="1" id="KW-0862">Zinc</keyword>
<dbReference type="PANTHER" id="PTHR46664">
    <property type="entry name" value="ATM INTERACTOR"/>
    <property type="match status" value="1"/>
</dbReference>
<keyword evidence="1" id="KW-0863">Zinc-finger</keyword>
<dbReference type="GO" id="GO:0008270">
    <property type="term" value="F:zinc ion binding"/>
    <property type="evidence" value="ECO:0007669"/>
    <property type="project" value="UniProtKB-KW"/>
</dbReference>
<evidence type="ECO:0000313" key="5">
    <source>
        <dbReference type="Proteomes" id="UP001152799"/>
    </source>
</evidence>
<evidence type="ECO:0000259" key="3">
    <source>
        <dbReference type="PROSITE" id="PS50157"/>
    </source>
</evidence>
<dbReference type="SUPFAM" id="SSF49599">
    <property type="entry name" value="TRAF domain-like"/>
    <property type="match status" value="1"/>
</dbReference>
<proteinExistence type="predicted"/>
<keyword evidence="1" id="KW-0479">Metal-binding</keyword>
<dbReference type="OrthoDB" id="6354171at2759"/>
<dbReference type="Proteomes" id="UP001152799">
    <property type="component" value="Chromosome 6"/>
</dbReference>
<dbReference type="PROSITE" id="PS50157">
    <property type="entry name" value="ZINC_FINGER_C2H2_2"/>
    <property type="match status" value="1"/>
</dbReference>
<reference evidence="4" key="1">
    <citation type="submission" date="2022-01" db="EMBL/GenBank/DDBJ databases">
        <authorList>
            <person name="King R."/>
        </authorList>
    </citation>
    <scope>NUCLEOTIDE SEQUENCE</scope>
</reference>
<dbReference type="AlphaFoldDB" id="A0A9N9MZQ1"/>
<keyword evidence="5" id="KW-1185">Reference proteome</keyword>
<dbReference type="SMART" id="SM00355">
    <property type="entry name" value="ZnF_C2H2"/>
    <property type="match status" value="4"/>
</dbReference>
<gene>
    <name evidence="4" type="ORF">CEUTPL_LOCUS11350</name>
</gene>
<dbReference type="PROSITE" id="PS00028">
    <property type="entry name" value="ZINC_FINGER_C2H2_1"/>
    <property type="match status" value="2"/>
</dbReference>
<dbReference type="GO" id="GO:0045944">
    <property type="term" value="P:positive regulation of transcription by RNA polymerase II"/>
    <property type="evidence" value="ECO:0007669"/>
    <property type="project" value="InterPro"/>
</dbReference>
<evidence type="ECO:0000256" key="1">
    <source>
        <dbReference type="PROSITE-ProRule" id="PRU00042"/>
    </source>
</evidence>
<dbReference type="CDD" id="cd00121">
    <property type="entry name" value="MATH"/>
    <property type="match status" value="1"/>
</dbReference>
<dbReference type="GO" id="GO:0000976">
    <property type="term" value="F:transcription cis-regulatory region binding"/>
    <property type="evidence" value="ECO:0007669"/>
    <property type="project" value="InterPro"/>
</dbReference>
<sequence>MAVPLKIYPTSDECRIKNKVTCPVETCKQTFTSESNLNLHSWKTHKTFEPASSSVEKWYFCPETNCQWGDVNHFKSMKPLRQHFLKMHSSKIHSCALCQKAFPTEMMRANHQKFCNVLFTCLDCKVSYNCYETLKTHCRRKKHKLLNKADYIRKSCMETATSEIMLVKPRPILPKKSTSHEDIIFVELKRNSQDKQTETNQILITQHTQTGSKNHVETQTVETNKIKCDNKNMKTQTDLVQSRETSCNTSFDLNDFAFTLNDNIEKSTQTYENLLNNISVTTHTDTSDLLTDFDANFFNCNMETQTDLMFENEIFNSDYYSNMYTQTCDEILSDLNGLADIQTQTGLNESLRSVESQTLMSSADRLCPNILKDIVHSETQTDAEYRQIKNFTMSIRPHRTIGSLEVTFTFDKISTIKESEKILSDKFYLGTTSWHLYIRKTKNDKNVAHLEVGLEKVDNNEENKFSYIVQREFILLSNNTRRNVVKGGFLTTQKLYGKRQGEIMEMGYPSFIAWCNLMNPVMGYTDKNEDDDIQITLNMNLEKVLRHKEVCKCGAC</sequence>
<evidence type="ECO:0000313" key="4">
    <source>
        <dbReference type="EMBL" id="CAG9770906.1"/>
    </source>
</evidence>
<dbReference type="PANTHER" id="PTHR46664:SF1">
    <property type="entry name" value="ATM INTERACTOR"/>
    <property type="match status" value="1"/>
</dbReference>
<feature type="domain" description="MATH" evidence="2">
    <location>
        <begin position="403"/>
        <end position="539"/>
    </location>
</feature>
<dbReference type="InterPro" id="IPR002083">
    <property type="entry name" value="MATH/TRAF_dom"/>
</dbReference>
<dbReference type="InterPro" id="IPR013087">
    <property type="entry name" value="Znf_C2H2_type"/>
</dbReference>
<dbReference type="Gene3D" id="3.30.160.60">
    <property type="entry name" value="Classic Zinc Finger"/>
    <property type="match status" value="1"/>
</dbReference>
<protein>
    <recommendedName>
        <fullName evidence="6">C2H2-type domain-containing protein</fullName>
    </recommendedName>
</protein>
<dbReference type="InterPro" id="IPR055303">
    <property type="entry name" value="ATMIN"/>
</dbReference>
<accession>A0A9N9MZQ1</accession>
<name>A0A9N9MZQ1_9CUCU</name>
<evidence type="ECO:0008006" key="6">
    <source>
        <dbReference type="Google" id="ProtNLM"/>
    </source>
</evidence>
<dbReference type="GO" id="GO:0000981">
    <property type="term" value="F:DNA-binding transcription factor activity, RNA polymerase II-specific"/>
    <property type="evidence" value="ECO:0007669"/>
    <property type="project" value="TreeGrafter"/>
</dbReference>
<dbReference type="InterPro" id="IPR008974">
    <property type="entry name" value="TRAF-like"/>
</dbReference>
<evidence type="ECO:0000259" key="2">
    <source>
        <dbReference type="PROSITE" id="PS50144"/>
    </source>
</evidence>
<organism evidence="4 5">
    <name type="scientific">Ceutorhynchus assimilis</name>
    <name type="common">cabbage seed weevil</name>
    <dbReference type="NCBI Taxonomy" id="467358"/>
    <lineage>
        <taxon>Eukaryota</taxon>
        <taxon>Metazoa</taxon>
        <taxon>Ecdysozoa</taxon>
        <taxon>Arthropoda</taxon>
        <taxon>Hexapoda</taxon>
        <taxon>Insecta</taxon>
        <taxon>Pterygota</taxon>
        <taxon>Neoptera</taxon>
        <taxon>Endopterygota</taxon>
        <taxon>Coleoptera</taxon>
        <taxon>Polyphaga</taxon>
        <taxon>Cucujiformia</taxon>
        <taxon>Curculionidae</taxon>
        <taxon>Ceutorhynchinae</taxon>
        <taxon>Ceutorhynchus</taxon>
    </lineage>
</organism>
<dbReference type="PROSITE" id="PS50144">
    <property type="entry name" value="MATH"/>
    <property type="match status" value="1"/>
</dbReference>
<dbReference type="Gene3D" id="2.60.210.10">
    <property type="entry name" value="Apoptosis, Tumor Necrosis Factor Receptor Associated Protein 2, Chain A"/>
    <property type="match status" value="1"/>
</dbReference>
<feature type="domain" description="C2H2-type" evidence="3">
    <location>
        <begin position="20"/>
        <end position="50"/>
    </location>
</feature>
<dbReference type="GO" id="GO:0005634">
    <property type="term" value="C:nucleus"/>
    <property type="evidence" value="ECO:0007669"/>
    <property type="project" value="TreeGrafter"/>
</dbReference>